<comment type="caution">
    <text evidence="14">The sequence shown here is derived from an EMBL/GenBank/DDBJ whole genome shotgun (WGS) entry which is preliminary data.</text>
</comment>
<evidence type="ECO:0000256" key="11">
    <source>
        <dbReference type="PROSITE-ProRule" id="PRU00042"/>
    </source>
</evidence>
<name>A0AAD7WS93_9TELE</name>
<proteinExistence type="inferred from homology"/>
<evidence type="ECO:0000256" key="5">
    <source>
        <dbReference type="ARBA" id="ARBA00022771"/>
    </source>
</evidence>
<keyword evidence="4" id="KW-0677">Repeat</keyword>
<evidence type="ECO:0000259" key="13">
    <source>
        <dbReference type="PROSITE" id="PS50157"/>
    </source>
</evidence>
<keyword evidence="10" id="KW-0539">Nucleus</keyword>
<dbReference type="GO" id="GO:0000981">
    <property type="term" value="F:DNA-binding transcription factor activity, RNA polymerase II-specific"/>
    <property type="evidence" value="ECO:0007669"/>
    <property type="project" value="TreeGrafter"/>
</dbReference>
<sequence length="473" mass="52443">MLNNMDLNSQDSFYAHFDNCGNSSVGIETIGSKENQDIFMEAERQAPVQFSQEGATLHPKVEASNSDFFFDPSEVSKGSFSSSFAYSGSFYVESSQGTACSTETLLNMITEIVGISTGSFPDAGFQSQGSARAVASASPPVYSPEQICNSYPDVPTNLQDSVPAQSNFGSSAQVASQGHPEPQRPQPATFPVVIKNEFESSCYEWDPFSKSDAYLPSSFEPDIFPVSGDSPPEQQVDVKDFLDSLAPICPAADIECKLENVIKQEQCFMDNCAQSFTSPVYTNYQVPIMDVPNNVLKPDVFSNIGAQPLTRQCDSAYTPSTLSSTIDSILYSSLLPDTFARNSTRVEKPARTRKSPATSNGPAKEKPFSCPMENCERRFSRSDELNRHIRIHTGHKPFQCRICLRSFSRSDHLTTHTRTHTGEKPFSCDVCGKRFARSDERKRHGRVHLKQKEKMELKPQVIRSWPFTLPEGI</sequence>
<comment type="subcellular location">
    <subcellularLocation>
        <location evidence="1">Nucleus</location>
    </subcellularLocation>
</comment>
<dbReference type="GO" id="GO:0008270">
    <property type="term" value="F:zinc ion binding"/>
    <property type="evidence" value="ECO:0007669"/>
    <property type="project" value="UniProtKB-KW"/>
</dbReference>
<dbReference type="AlphaFoldDB" id="A0AAD7WS93"/>
<dbReference type="GO" id="GO:0000978">
    <property type="term" value="F:RNA polymerase II cis-regulatory region sequence-specific DNA binding"/>
    <property type="evidence" value="ECO:0007669"/>
    <property type="project" value="TreeGrafter"/>
</dbReference>
<comment type="similarity">
    <text evidence="2">Belongs to the krueppel C2H2-type zinc-finger protein family.</text>
</comment>
<feature type="domain" description="C2H2-type" evidence="13">
    <location>
        <begin position="426"/>
        <end position="453"/>
    </location>
</feature>
<feature type="domain" description="C2H2-type" evidence="13">
    <location>
        <begin position="368"/>
        <end position="397"/>
    </location>
</feature>
<feature type="region of interest" description="Disordered" evidence="12">
    <location>
        <begin position="342"/>
        <end position="367"/>
    </location>
</feature>
<keyword evidence="15" id="KW-1185">Reference proteome</keyword>
<keyword evidence="7" id="KW-0805">Transcription regulation</keyword>
<dbReference type="Pfam" id="PF00096">
    <property type="entry name" value="zf-C2H2"/>
    <property type="match status" value="3"/>
</dbReference>
<feature type="domain" description="C2H2-type" evidence="13">
    <location>
        <begin position="398"/>
        <end position="425"/>
    </location>
</feature>
<dbReference type="GO" id="GO:0005634">
    <property type="term" value="C:nucleus"/>
    <property type="evidence" value="ECO:0007669"/>
    <property type="project" value="UniProtKB-SubCell"/>
</dbReference>
<dbReference type="SMART" id="SM00355">
    <property type="entry name" value="ZnF_C2H2"/>
    <property type="match status" value="3"/>
</dbReference>
<evidence type="ECO:0000256" key="10">
    <source>
        <dbReference type="ARBA" id="ARBA00023242"/>
    </source>
</evidence>
<reference evidence="14" key="1">
    <citation type="journal article" date="2023" name="Science">
        <title>Genome structures resolve the early diversification of teleost fishes.</title>
        <authorList>
            <person name="Parey E."/>
            <person name="Louis A."/>
            <person name="Montfort J."/>
            <person name="Bouchez O."/>
            <person name="Roques C."/>
            <person name="Iampietro C."/>
            <person name="Lluch J."/>
            <person name="Castinel A."/>
            <person name="Donnadieu C."/>
            <person name="Desvignes T."/>
            <person name="Floi Bucao C."/>
            <person name="Jouanno E."/>
            <person name="Wen M."/>
            <person name="Mejri S."/>
            <person name="Dirks R."/>
            <person name="Jansen H."/>
            <person name="Henkel C."/>
            <person name="Chen W.J."/>
            <person name="Zahm M."/>
            <person name="Cabau C."/>
            <person name="Klopp C."/>
            <person name="Thompson A.W."/>
            <person name="Robinson-Rechavi M."/>
            <person name="Braasch I."/>
            <person name="Lecointre G."/>
            <person name="Bobe J."/>
            <person name="Postlethwait J.H."/>
            <person name="Berthelot C."/>
            <person name="Roest Crollius H."/>
            <person name="Guiguen Y."/>
        </authorList>
    </citation>
    <scope>NUCLEOTIDE SEQUENCE</scope>
    <source>
        <strain evidence="14">NC1722</strain>
    </source>
</reference>
<dbReference type="PANTHER" id="PTHR23235:SF155">
    <property type="entry name" value="EARLY GROWTH RESPONSE 4-RELATED"/>
    <property type="match status" value="1"/>
</dbReference>
<dbReference type="Proteomes" id="UP001221898">
    <property type="component" value="Unassembled WGS sequence"/>
</dbReference>
<dbReference type="InterPro" id="IPR013087">
    <property type="entry name" value="Znf_C2H2_type"/>
</dbReference>
<keyword evidence="8" id="KW-0238">DNA-binding</keyword>
<keyword evidence="5 11" id="KW-0863">Zinc-finger</keyword>
<keyword evidence="6" id="KW-0862">Zinc</keyword>
<feature type="region of interest" description="Disordered" evidence="12">
    <location>
        <begin position="159"/>
        <end position="186"/>
    </location>
</feature>
<evidence type="ECO:0000256" key="9">
    <source>
        <dbReference type="ARBA" id="ARBA00023163"/>
    </source>
</evidence>
<evidence type="ECO:0000256" key="6">
    <source>
        <dbReference type="ARBA" id="ARBA00022833"/>
    </source>
</evidence>
<evidence type="ECO:0000256" key="8">
    <source>
        <dbReference type="ARBA" id="ARBA00023125"/>
    </source>
</evidence>
<evidence type="ECO:0000256" key="7">
    <source>
        <dbReference type="ARBA" id="ARBA00023015"/>
    </source>
</evidence>
<feature type="compositionally biased region" description="Polar residues" evidence="12">
    <location>
        <begin position="159"/>
        <end position="176"/>
    </location>
</feature>
<dbReference type="Gene3D" id="3.30.160.60">
    <property type="entry name" value="Classic Zinc Finger"/>
    <property type="match status" value="3"/>
</dbReference>
<keyword evidence="3" id="KW-0479">Metal-binding</keyword>
<dbReference type="EMBL" id="JAINUG010000038">
    <property type="protein sequence ID" value="KAJ8407546.1"/>
    <property type="molecule type" value="Genomic_DNA"/>
</dbReference>
<evidence type="ECO:0000313" key="15">
    <source>
        <dbReference type="Proteomes" id="UP001221898"/>
    </source>
</evidence>
<keyword evidence="9" id="KW-0804">Transcription</keyword>
<protein>
    <recommendedName>
        <fullName evidence="13">C2H2-type domain-containing protein</fullName>
    </recommendedName>
</protein>
<evidence type="ECO:0000256" key="12">
    <source>
        <dbReference type="SAM" id="MobiDB-lite"/>
    </source>
</evidence>
<accession>A0AAD7WS93</accession>
<dbReference type="PROSITE" id="PS50157">
    <property type="entry name" value="ZINC_FINGER_C2H2_2"/>
    <property type="match status" value="3"/>
</dbReference>
<dbReference type="FunFam" id="3.30.160.60:FF:000064">
    <property type="entry name" value="Early growth response protein 3"/>
    <property type="match status" value="1"/>
</dbReference>
<dbReference type="PANTHER" id="PTHR23235">
    <property type="entry name" value="KRUEPPEL-LIKE TRANSCRIPTION FACTOR"/>
    <property type="match status" value="1"/>
</dbReference>
<gene>
    <name evidence="14" type="ORF">AAFF_G00274030</name>
</gene>
<evidence type="ECO:0000256" key="2">
    <source>
        <dbReference type="ARBA" id="ARBA00006991"/>
    </source>
</evidence>
<dbReference type="InterPro" id="IPR036236">
    <property type="entry name" value="Znf_C2H2_sf"/>
</dbReference>
<dbReference type="SUPFAM" id="SSF57667">
    <property type="entry name" value="beta-beta-alpha zinc fingers"/>
    <property type="match status" value="2"/>
</dbReference>
<organism evidence="14 15">
    <name type="scientific">Aldrovandia affinis</name>
    <dbReference type="NCBI Taxonomy" id="143900"/>
    <lineage>
        <taxon>Eukaryota</taxon>
        <taxon>Metazoa</taxon>
        <taxon>Chordata</taxon>
        <taxon>Craniata</taxon>
        <taxon>Vertebrata</taxon>
        <taxon>Euteleostomi</taxon>
        <taxon>Actinopterygii</taxon>
        <taxon>Neopterygii</taxon>
        <taxon>Teleostei</taxon>
        <taxon>Notacanthiformes</taxon>
        <taxon>Halosauridae</taxon>
        <taxon>Aldrovandia</taxon>
    </lineage>
</organism>
<evidence type="ECO:0000256" key="4">
    <source>
        <dbReference type="ARBA" id="ARBA00022737"/>
    </source>
</evidence>
<dbReference type="PROSITE" id="PS00028">
    <property type="entry name" value="ZINC_FINGER_C2H2_1"/>
    <property type="match status" value="3"/>
</dbReference>
<evidence type="ECO:0000256" key="1">
    <source>
        <dbReference type="ARBA" id="ARBA00004123"/>
    </source>
</evidence>
<evidence type="ECO:0000313" key="14">
    <source>
        <dbReference type="EMBL" id="KAJ8407546.1"/>
    </source>
</evidence>
<evidence type="ECO:0000256" key="3">
    <source>
        <dbReference type="ARBA" id="ARBA00022723"/>
    </source>
</evidence>